<reference evidence="3" key="1">
    <citation type="journal article" date="2009" name="Environ. Microbiol.">
        <title>The genome of Polaromonas naphthalenivorans strain CJ2, isolated from coal tar-contaminated sediment, reveals physiological and metabolic versatility and evolution through extensive horizontal gene transfer.</title>
        <authorList>
            <person name="Yagi J.M."/>
            <person name="Sims D."/>
            <person name="Brettin T."/>
            <person name="Bruce D."/>
            <person name="Madsen E.L."/>
        </authorList>
    </citation>
    <scope>NUCLEOTIDE SEQUENCE [LARGE SCALE GENOMIC DNA]</scope>
    <source>
        <strain evidence="3">CJ2</strain>
    </source>
</reference>
<dbReference type="KEGG" id="pna:Pnap_0003"/>
<evidence type="ECO:0000256" key="1">
    <source>
        <dbReference type="SAM" id="Phobius"/>
    </source>
</evidence>
<evidence type="ECO:0000313" key="2">
    <source>
        <dbReference type="EMBL" id="ABM35329.1"/>
    </source>
</evidence>
<keyword evidence="1" id="KW-1133">Transmembrane helix</keyword>
<accession>A1VI51</accession>
<sequence length="273" mass="30244">MWLLRKRLFLMIKKAKHRRFPCADSAGAQLIITWLAAGGSASLARRAIRLASKSTRNCSMGLMDRDYMHEKSRRQRPFSPPPERFKLGTLGMALVFVALLFFLYKAADWKLNQRPAPQPVAESMPQPARHPIPAPALPTQPAYPNSSNAAAGISQVTKCVVNGRTSYGDAACPQGSISSQVTTRANHNLMAAVRPTAAGPAEATATATAQHIVEVQASSFNDAAAKKTECDWLDSQIKHWDSMARQPQGAQTQDWIREQRKQARDRQFRIHCR</sequence>
<proteinExistence type="predicted"/>
<dbReference type="eggNOG" id="ENOG5030T4N">
    <property type="taxonomic scope" value="Bacteria"/>
</dbReference>
<keyword evidence="1" id="KW-0472">Membrane</keyword>
<dbReference type="AlphaFoldDB" id="A1VI51"/>
<protein>
    <recommendedName>
        <fullName evidence="4">DUF4124 domain-containing protein</fullName>
    </recommendedName>
</protein>
<evidence type="ECO:0000313" key="3">
    <source>
        <dbReference type="Proteomes" id="UP000000644"/>
    </source>
</evidence>
<name>A1VI51_POLNA</name>
<dbReference type="HOGENOM" id="CLU_1018842_0_0_4"/>
<dbReference type="EMBL" id="CP000529">
    <property type="protein sequence ID" value="ABM35329.1"/>
    <property type="molecule type" value="Genomic_DNA"/>
</dbReference>
<keyword evidence="1" id="KW-0812">Transmembrane</keyword>
<keyword evidence="3" id="KW-1185">Reference proteome</keyword>
<evidence type="ECO:0008006" key="4">
    <source>
        <dbReference type="Google" id="ProtNLM"/>
    </source>
</evidence>
<dbReference type="Proteomes" id="UP000000644">
    <property type="component" value="Chromosome"/>
</dbReference>
<feature type="transmembrane region" description="Helical" evidence="1">
    <location>
        <begin position="85"/>
        <end position="104"/>
    </location>
</feature>
<gene>
    <name evidence="2" type="ordered locus">Pnap_0003</name>
</gene>
<organism evidence="2 3">
    <name type="scientific">Polaromonas naphthalenivorans (strain CJ2)</name>
    <dbReference type="NCBI Taxonomy" id="365044"/>
    <lineage>
        <taxon>Bacteria</taxon>
        <taxon>Pseudomonadati</taxon>
        <taxon>Pseudomonadota</taxon>
        <taxon>Betaproteobacteria</taxon>
        <taxon>Burkholderiales</taxon>
        <taxon>Comamonadaceae</taxon>
        <taxon>Polaromonas</taxon>
    </lineage>
</organism>